<proteinExistence type="inferred from homology"/>
<comment type="pathway">
    <text evidence="1 13">Cofactor biosynthesis; thiamine diphosphate biosynthesis; thiamine phosphate from 4-amino-2-methyl-5-diphosphomethylpyrimidine and 4-methyl-5-(2-phosphoethyl)-thiazole: step 1/1.</text>
</comment>
<feature type="binding site" evidence="13">
    <location>
        <position position="402"/>
    </location>
    <ligand>
        <name>Mg(2+)</name>
        <dbReference type="ChEBI" id="CHEBI:18420"/>
    </ligand>
</feature>
<feature type="compositionally biased region" description="Basic and acidic residues" evidence="14">
    <location>
        <begin position="603"/>
        <end position="613"/>
    </location>
</feature>
<sequence>MINMLDTVLTIAATDSSNGAGTTADLATLNFFGVYGVAAITAVTAQNLNEVLAVKPVKNRIFTKELQALSADSMPKIKVIKLGLIPNEKILRTTVTFIREQKKLNPDILVVWDPVAVAGTGGELSEINYSLWLHIILPLVDVFTPNLNEALALCEGFEVDTSGLKNCMDSLTQLSLYFRKLGAGTVYLKGGHLPALINEDEKTAKGRSSKQGVSEFEKLTSYIYDVVVSGENNDVYYFGCGRFAGASNSTGVHGTGCIMASAVAAMLAKGYNAVDAIAYAKAYMTRGIENSVDVGARSRLFRHGYINNSEMLQYFPYMARTVSELELICNPAENTGFAPCAHDLGLYPVVDSSEWIGILCENGVKTMQLRIKKPESSEQLEQEIAKSVKLCEKYGARLFIDDYYELAIRHKAYGVHLGQEDLIDAKLNPIREAGLRLGVSTHGYAEIARACLLKPSYIALGHIYPTGSKVMASRPQGPSKLADYVALVDPAYPTVAIGGIKLHNLGDVKSSGVGSVAVITAITAAPDPAAAVREWLDAVGAGSSDPAVKTERRGRTVKKTSSGSETGVSKSRTVSAKKTGTGRSASAAGTSAKERARRKSRSVKTEKTSEDNA</sequence>
<evidence type="ECO:0000256" key="7">
    <source>
        <dbReference type="ARBA" id="ARBA00022842"/>
    </source>
</evidence>
<dbReference type="InterPro" id="IPR013785">
    <property type="entry name" value="Aldolase_TIM"/>
</dbReference>
<evidence type="ECO:0000256" key="6">
    <source>
        <dbReference type="ARBA" id="ARBA00022840"/>
    </source>
</evidence>
<dbReference type="FunFam" id="3.20.20.70:FF:000064">
    <property type="entry name" value="Thiamine-phosphate synthase"/>
    <property type="match status" value="1"/>
</dbReference>
<keyword evidence="8 13" id="KW-0784">Thiamine biosynthesis</keyword>
<keyword evidence="5 17" id="KW-0418">Kinase</keyword>
<name>A0A662ZH92_9GAMM</name>
<dbReference type="GO" id="GO:0000287">
    <property type="term" value="F:magnesium ion binding"/>
    <property type="evidence" value="ECO:0007669"/>
    <property type="project" value="UniProtKB-UniRule"/>
</dbReference>
<evidence type="ECO:0000256" key="13">
    <source>
        <dbReference type="HAMAP-Rule" id="MF_00097"/>
    </source>
</evidence>
<evidence type="ECO:0000256" key="5">
    <source>
        <dbReference type="ARBA" id="ARBA00022777"/>
    </source>
</evidence>
<evidence type="ECO:0000256" key="10">
    <source>
        <dbReference type="ARBA" id="ARBA00047334"/>
    </source>
</evidence>
<dbReference type="NCBIfam" id="NF002904">
    <property type="entry name" value="PRK03512.1"/>
    <property type="match status" value="1"/>
</dbReference>
<feature type="compositionally biased region" description="Low complexity" evidence="14">
    <location>
        <begin position="579"/>
        <end position="591"/>
    </location>
</feature>
<accession>A0A662ZH92</accession>
<dbReference type="CDD" id="cd00564">
    <property type="entry name" value="TMP_TenI"/>
    <property type="match status" value="1"/>
</dbReference>
<feature type="binding site" evidence="13">
    <location>
        <position position="401"/>
    </location>
    <ligand>
        <name>4-amino-2-methyl-5-(diphosphooxymethyl)pyrimidine</name>
        <dbReference type="ChEBI" id="CHEBI:57841"/>
    </ligand>
</feature>
<evidence type="ECO:0000313" key="18">
    <source>
        <dbReference type="Proteomes" id="UP000243745"/>
    </source>
</evidence>
<dbReference type="SUPFAM" id="SSF53613">
    <property type="entry name" value="Ribokinase-like"/>
    <property type="match status" value="1"/>
</dbReference>
<dbReference type="SUPFAM" id="SSF51391">
    <property type="entry name" value="Thiamin phosphate synthase"/>
    <property type="match status" value="1"/>
</dbReference>
<comment type="catalytic activity">
    <reaction evidence="12 13">
        <text>2-[(2R,5Z)-2-carboxy-4-methylthiazol-5(2H)-ylidene]ethyl phosphate + 4-amino-2-methyl-5-(diphosphooxymethyl)pyrimidine + 2 H(+) = thiamine phosphate + CO2 + diphosphate</text>
        <dbReference type="Rhea" id="RHEA:47844"/>
        <dbReference type="ChEBI" id="CHEBI:15378"/>
        <dbReference type="ChEBI" id="CHEBI:16526"/>
        <dbReference type="ChEBI" id="CHEBI:33019"/>
        <dbReference type="ChEBI" id="CHEBI:37575"/>
        <dbReference type="ChEBI" id="CHEBI:57841"/>
        <dbReference type="ChEBI" id="CHEBI:62899"/>
        <dbReference type="EC" id="2.5.1.3"/>
    </reaction>
</comment>
<dbReference type="InterPro" id="IPR004399">
    <property type="entry name" value="HMP/HMP-P_kinase_dom"/>
</dbReference>
<comment type="function">
    <text evidence="13">Condenses 4-methyl-5-(beta-hydroxyethyl)thiazole monophosphate (THZ-P) and 2-methyl-4-amino-5-hydroxymethyl pyrimidine pyrophosphate (HMP-PP) to form thiamine monophosphate (TMP).</text>
</comment>
<evidence type="ECO:0000256" key="4">
    <source>
        <dbReference type="ARBA" id="ARBA00022741"/>
    </source>
</evidence>
<gene>
    <name evidence="13" type="primary">thiE</name>
    <name evidence="17" type="ORF">SAMN02910344_00904</name>
</gene>
<evidence type="ECO:0000256" key="12">
    <source>
        <dbReference type="ARBA" id="ARBA00047883"/>
    </source>
</evidence>
<dbReference type="GO" id="GO:0009228">
    <property type="term" value="P:thiamine biosynthetic process"/>
    <property type="evidence" value="ECO:0007669"/>
    <property type="project" value="UniProtKB-KW"/>
</dbReference>
<dbReference type="PANTHER" id="PTHR20858:SF17">
    <property type="entry name" value="HYDROXYMETHYLPYRIMIDINE_PHOSPHOMETHYLPYRIMIDINE KINASE THI20-RELATED"/>
    <property type="match status" value="1"/>
</dbReference>
<dbReference type="UniPathway" id="UPA00060">
    <property type="reaction ID" value="UER00138"/>
</dbReference>
<dbReference type="HAMAP" id="MF_00097">
    <property type="entry name" value="TMP_synthase"/>
    <property type="match status" value="1"/>
</dbReference>
<protein>
    <recommendedName>
        <fullName evidence="13">Thiamine-phosphate synthase</fullName>
        <shortName evidence="13">TP synthase</shortName>
        <shortName evidence="13">TPS</shortName>
        <ecNumber evidence="13">2.5.1.3</ecNumber>
    </recommendedName>
    <alternativeName>
        <fullName evidence="13">Thiamine-phosphate pyrophosphorylase</fullName>
        <shortName evidence="13">TMP pyrophosphorylase</shortName>
        <shortName evidence="13">TMP-PPase</shortName>
    </alternativeName>
</protein>
<dbReference type="GO" id="GO:0005829">
    <property type="term" value="C:cytosol"/>
    <property type="evidence" value="ECO:0007669"/>
    <property type="project" value="TreeGrafter"/>
</dbReference>
<evidence type="ECO:0000256" key="2">
    <source>
        <dbReference type="ARBA" id="ARBA00022679"/>
    </source>
</evidence>
<dbReference type="Gene3D" id="3.20.20.70">
    <property type="entry name" value="Aldolase class I"/>
    <property type="match status" value="1"/>
</dbReference>
<dbReference type="InterPro" id="IPR034291">
    <property type="entry name" value="TMP_synthase"/>
</dbReference>
<comment type="similarity">
    <text evidence="13">Belongs to the thiamine-phosphate synthase family.</text>
</comment>
<evidence type="ECO:0000256" key="9">
    <source>
        <dbReference type="ARBA" id="ARBA00023268"/>
    </source>
</evidence>
<dbReference type="GO" id="GO:0005524">
    <property type="term" value="F:ATP binding"/>
    <property type="evidence" value="ECO:0007669"/>
    <property type="project" value="UniProtKB-KW"/>
</dbReference>
<keyword evidence="6" id="KW-0067">ATP-binding</keyword>
<feature type="compositionally biased region" description="Polar residues" evidence="14">
    <location>
        <begin position="559"/>
        <end position="578"/>
    </location>
</feature>
<evidence type="ECO:0000256" key="3">
    <source>
        <dbReference type="ARBA" id="ARBA00022723"/>
    </source>
</evidence>
<reference evidence="17 18" key="1">
    <citation type="submission" date="2016-10" db="EMBL/GenBank/DDBJ databases">
        <authorList>
            <person name="Varghese N."/>
            <person name="Submissions S."/>
        </authorList>
    </citation>
    <scope>NUCLEOTIDE SEQUENCE [LARGE SCALE GENOMIC DNA]</scope>
    <source>
        <strain evidence="17 18">DSM 1361</strain>
    </source>
</reference>
<feature type="binding site" evidence="13">
    <location>
        <begin position="519"/>
        <end position="520"/>
    </location>
    <ligand>
        <name>2-[(2R,5Z)-2-carboxy-4-methylthiazol-5(2H)-ylidene]ethyl phosphate</name>
        <dbReference type="ChEBI" id="CHEBI:62899"/>
    </ligand>
</feature>
<dbReference type="EC" id="2.5.1.3" evidence="13"/>
<feature type="binding site" evidence="13">
    <location>
        <position position="440"/>
    </location>
    <ligand>
        <name>4-amino-2-methyl-5-(diphosphooxymethyl)pyrimidine</name>
        <dbReference type="ChEBI" id="CHEBI:57841"/>
    </ligand>
</feature>
<dbReference type="EMBL" id="FOXF01000011">
    <property type="protein sequence ID" value="SFP26328.1"/>
    <property type="molecule type" value="Genomic_DNA"/>
</dbReference>
<evidence type="ECO:0000256" key="14">
    <source>
        <dbReference type="SAM" id="MobiDB-lite"/>
    </source>
</evidence>
<keyword evidence="4" id="KW-0547">Nucleotide-binding</keyword>
<comment type="catalytic activity">
    <reaction evidence="10 13">
        <text>4-methyl-5-(2-phosphooxyethyl)-thiazole + 4-amino-2-methyl-5-(diphosphooxymethyl)pyrimidine + H(+) = thiamine phosphate + diphosphate</text>
        <dbReference type="Rhea" id="RHEA:22328"/>
        <dbReference type="ChEBI" id="CHEBI:15378"/>
        <dbReference type="ChEBI" id="CHEBI:33019"/>
        <dbReference type="ChEBI" id="CHEBI:37575"/>
        <dbReference type="ChEBI" id="CHEBI:57841"/>
        <dbReference type="ChEBI" id="CHEBI:58296"/>
        <dbReference type="EC" id="2.5.1.3"/>
    </reaction>
</comment>
<evidence type="ECO:0000256" key="8">
    <source>
        <dbReference type="ARBA" id="ARBA00022977"/>
    </source>
</evidence>
<keyword evidence="3 13" id="KW-0479">Metal-binding</keyword>
<dbReference type="GO" id="GO:0008972">
    <property type="term" value="F:phosphomethylpyrimidine kinase activity"/>
    <property type="evidence" value="ECO:0007669"/>
    <property type="project" value="InterPro"/>
</dbReference>
<dbReference type="NCBIfam" id="TIGR00693">
    <property type="entry name" value="thiE"/>
    <property type="match status" value="1"/>
</dbReference>
<dbReference type="Pfam" id="PF02581">
    <property type="entry name" value="TMP-TENI"/>
    <property type="match status" value="1"/>
</dbReference>
<comment type="cofactor">
    <cofactor evidence="13">
        <name>Mg(2+)</name>
        <dbReference type="ChEBI" id="CHEBI:18420"/>
    </cofactor>
    <text evidence="13">Binds 1 Mg(2+) ion per subunit.</text>
</comment>
<keyword evidence="18" id="KW-1185">Reference proteome</keyword>
<dbReference type="GO" id="GO:0008902">
    <property type="term" value="F:hydroxymethylpyrimidine kinase activity"/>
    <property type="evidence" value="ECO:0007669"/>
    <property type="project" value="TreeGrafter"/>
</dbReference>
<dbReference type="InterPro" id="IPR013749">
    <property type="entry name" value="PM/HMP-P_kinase-1"/>
</dbReference>
<dbReference type="InterPro" id="IPR036206">
    <property type="entry name" value="ThiamineP_synth_sf"/>
</dbReference>
<comment type="catalytic activity">
    <reaction evidence="11 13">
        <text>2-(2-carboxy-4-methylthiazol-5-yl)ethyl phosphate + 4-amino-2-methyl-5-(diphosphooxymethyl)pyrimidine + 2 H(+) = thiamine phosphate + CO2 + diphosphate</text>
        <dbReference type="Rhea" id="RHEA:47848"/>
        <dbReference type="ChEBI" id="CHEBI:15378"/>
        <dbReference type="ChEBI" id="CHEBI:16526"/>
        <dbReference type="ChEBI" id="CHEBI:33019"/>
        <dbReference type="ChEBI" id="CHEBI:37575"/>
        <dbReference type="ChEBI" id="CHEBI:57841"/>
        <dbReference type="ChEBI" id="CHEBI:62890"/>
        <dbReference type="EC" id="2.5.1.3"/>
    </reaction>
</comment>
<dbReference type="GO" id="GO:0009229">
    <property type="term" value="P:thiamine diphosphate biosynthetic process"/>
    <property type="evidence" value="ECO:0007669"/>
    <property type="project" value="UniProtKB-UniRule"/>
</dbReference>
<evidence type="ECO:0000256" key="1">
    <source>
        <dbReference type="ARBA" id="ARBA00005165"/>
    </source>
</evidence>
<feature type="region of interest" description="Disordered" evidence="14">
    <location>
        <begin position="541"/>
        <end position="613"/>
    </location>
</feature>
<dbReference type="CDD" id="cd01169">
    <property type="entry name" value="HMPP_kinase"/>
    <property type="match status" value="1"/>
</dbReference>
<feature type="binding site" evidence="13">
    <location>
        <position position="499"/>
    </location>
    <ligand>
        <name>2-[(2R,5Z)-2-carboxy-4-methylthiazol-5(2H)-ylidene]ethyl phosphate</name>
        <dbReference type="ChEBI" id="CHEBI:62899"/>
    </ligand>
</feature>
<evidence type="ECO:0000259" key="15">
    <source>
        <dbReference type="Pfam" id="PF02581"/>
    </source>
</evidence>
<feature type="domain" description="Thiamine phosphate synthase/TenI" evidence="15">
    <location>
        <begin position="352"/>
        <end position="522"/>
    </location>
</feature>
<dbReference type="Pfam" id="PF08543">
    <property type="entry name" value="Phos_pyr_kin"/>
    <property type="match status" value="1"/>
</dbReference>
<dbReference type="PANTHER" id="PTHR20858">
    <property type="entry name" value="PHOSPHOMETHYLPYRIMIDINE KINASE"/>
    <property type="match status" value="1"/>
</dbReference>
<feature type="domain" description="Pyridoxamine kinase/Phosphomethylpyrimidine kinase" evidence="16">
    <location>
        <begin position="15"/>
        <end position="297"/>
    </location>
</feature>
<dbReference type="InterPro" id="IPR022998">
    <property type="entry name" value="ThiamineP_synth_TenI"/>
</dbReference>
<feature type="binding site" evidence="13">
    <location>
        <position position="469"/>
    </location>
    <ligand>
        <name>4-amino-2-methyl-5-(diphosphooxymethyl)pyrimidine</name>
        <dbReference type="ChEBI" id="CHEBI:57841"/>
    </ligand>
</feature>
<keyword evidence="9" id="KW-0511">Multifunctional enzyme</keyword>
<dbReference type="Proteomes" id="UP000243745">
    <property type="component" value="Unassembled WGS sequence"/>
</dbReference>
<keyword evidence="2 13" id="KW-0808">Transferase</keyword>
<evidence type="ECO:0000259" key="16">
    <source>
        <dbReference type="Pfam" id="PF08543"/>
    </source>
</evidence>
<feature type="binding site" evidence="13">
    <location>
        <begin position="466"/>
        <end position="468"/>
    </location>
    <ligand>
        <name>2-[(2R,5Z)-2-carboxy-4-methylthiazol-5(2H)-ylidene]ethyl phosphate</name>
        <dbReference type="ChEBI" id="CHEBI:62899"/>
    </ligand>
</feature>
<feature type="binding site" evidence="13">
    <location>
        <begin position="368"/>
        <end position="372"/>
    </location>
    <ligand>
        <name>4-amino-2-methyl-5-(diphosphooxymethyl)pyrimidine</name>
        <dbReference type="ChEBI" id="CHEBI:57841"/>
    </ligand>
</feature>
<dbReference type="GO" id="GO:0004789">
    <property type="term" value="F:thiamine-phosphate diphosphorylase activity"/>
    <property type="evidence" value="ECO:0007669"/>
    <property type="project" value="UniProtKB-UniRule"/>
</dbReference>
<feature type="binding site" evidence="13">
    <location>
        <position position="421"/>
    </location>
    <ligand>
        <name>Mg(2+)</name>
        <dbReference type="ChEBI" id="CHEBI:18420"/>
    </ligand>
</feature>
<organism evidence="17 18">
    <name type="scientific">Ruminobacter amylophilus</name>
    <dbReference type="NCBI Taxonomy" id="867"/>
    <lineage>
        <taxon>Bacteria</taxon>
        <taxon>Pseudomonadati</taxon>
        <taxon>Pseudomonadota</taxon>
        <taxon>Gammaproteobacteria</taxon>
        <taxon>Aeromonadales</taxon>
        <taxon>Succinivibrionaceae</taxon>
        <taxon>Ruminobacter</taxon>
    </lineage>
</organism>
<dbReference type="InterPro" id="IPR029056">
    <property type="entry name" value="Ribokinase-like"/>
</dbReference>
<evidence type="ECO:0000313" key="17">
    <source>
        <dbReference type="EMBL" id="SFP26328.1"/>
    </source>
</evidence>
<keyword evidence="7 13" id="KW-0460">Magnesium</keyword>
<dbReference type="Gene3D" id="3.40.1190.20">
    <property type="match status" value="1"/>
</dbReference>
<dbReference type="AlphaFoldDB" id="A0A662ZH92"/>
<evidence type="ECO:0000256" key="11">
    <source>
        <dbReference type="ARBA" id="ARBA00047851"/>
    </source>
</evidence>